<keyword evidence="5" id="KW-0597">Phosphoprotein</keyword>
<dbReference type="SMART" id="SM00388">
    <property type="entry name" value="HisKA"/>
    <property type="match status" value="1"/>
</dbReference>
<dbReference type="PANTHER" id="PTHR45528">
    <property type="entry name" value="SENSOR HISTIDINE KINASE CPXA"/>
    <property type="match status" value="1"/>
</dbReference>
<dbReference type="PANTHER" id="PTHR45528:SF10">
    <property type="entry name" value="METHYL-ACCEPTING CHEMOTAXIS PROTEIN"/>
    <property type="match status" value="1"/>
</dbReference>
<keyword evidence="19" id="KW-1185">Reference proteome</keyword>
<evidence type="ECO:0000256" key="12">
    <source>
        <dbReference type="ARBA" id="ARBA00023012"/>
    </source>
</evidence>
<comment type="caution">
    <text evidence="18">The sequence shown here is derived from an EMBL/GenBank/DDBJ whole genome shotgun (WGS) entry which is preliminary data.</text>
</comment>
<dbReference type="Gene3D" id="3.30.565.10">
    <property type="entry name" value="Histidine kinase-like ATPase, C-terminal domain"/>
    <property type="match status" value="1"/>
</dbReference>
<evidence type="ECO:0000259" key="16">
    <source>
        <dbReference type="PROSITE" id="PS50109"/>
    </source>
</evidence>
<dbReference type="InterPro" id="IPR003660">
    <property type="entry name" value="HAMP_dom"/>
</dbReference>
<dbReference type="InterPro" id="IPR036890">
    <property type="entry name" value="HATPase_C_sf"/>
</dbReference>
<evidence type="ECO:0000256" key="10">
    <source>
        <dbReference type="ARBA" id="ARBA00022840"/>
    </source>
</evidence>
<dbReference type="EMBL" id="JAOTPO010000004">
    <property type="protein sequence ID" value="MDE5413297.1"/>
    <property type="molecule type" value="Genomic_DNA"/>
</dbReference>
<dbReference type="InterPro" id="IPR050398">
    <property type="entry name" value="HssS/ArlS-like"/>
</dbReference>
<dbReference type="PROSITE" id="PS50885">
    <property type="entry name" value="HAMP"/>
    <property type="match status" value="1"/>
</dbReference>
<evidence type="ECO:0000256" key="6">
    <source>
        <dbReference type="ARBA" id="ARBA00022679"/>
    </source>
</evidence>
<keyword evidence="7 15" id="KW-0812">Transmembrane</keyword>
<dbReference type="Pfam" id="PF00512">
    <property type="entry name" value="HisKA"/>
    <property type="match status" value="1"/>
</dbReference>
<evidence type="ECO:0000256" key="4">
    <source>
        <dbReference type="ARBA" id="ARBA00022475"/>
    </source>
</evidence>
<dbReference type="CDD" id="cd00075">
    <property type="entry name" value="HATPase"/>
    <property type="match status" value="1"/>
</dbReference>
<accession>A0ABT5VD96</accession>
<feature type="coiled-coil region" evidence="14">
    <location>
        <begin position="238"/>
        <end position="279"/>
    </location>
</feature>
<evidence type="ECO:0000259" key="17">
    <source>
        <dbReference type="PROSITE" id="PS50885"/>
    </source>
</evidence>
<gene>
    <name evidence="18" type="ORF">N7Z68_07850</name>
</gene>
<dbReference type="Proteomes" id="UP001148125">
    <property type="component" value="Unassembled WGS sequence"/>
</dbReference>
<dbReference type="SMART" id="SM00304">
    <property type="entry name" value="HAMP"/>
    <property type="match status" value="1"/>
</dbReference>
<evidence type="ECO:0000256" key="11">
    <source>
        <dbReference type="ARBA" id="ARBA00022989"/>
    </source>
</evidence>
<dbReference type="CDD" id="cd00082">
    <property type="entry name" value="HisKA"/>
    <property type="match status" value="1"/>
</dbReference>
<dbReference type="Pfam" id="PF00672">
    <property type="entry name" value="HAMP"/>
    <property type="match status" value="1"/>
</dbReference>
<dbReference type="SUPFAM" id="SSF158472">
    <property type="entry name" value="HAMP domain-like"/>
    <property type="match status" value="1"/>
</dbReference>
<dbReference type="SUPFAM" id="SSF47384">
    <property type="entry name" value="Homodimeric domain of signal transducing histidine kinase"/>
    <property type="match status" value="1"/>
</dbReference>
<dbReference type="GO" id="GO:0016301">
    <property type="term" value="F:kinase activity"/>
    <property type="evidence" value="ECO:0007669"/>
    <property type="project" value="UniProtKB-KW"/>
</dbReference>
<evidence type="ECO:0000313" key="19">
    <source>
        <dbReference type="Proteomes" id="UP001148125"/>
    </source>
</evidence>
<feature type="domain" description="HAMP" evidence="17">
    <location>
        <begin position="205"/>
        <end position="257"/>
    </location>
</feature>
<dbReference type="Gene3D" id="6.10.340.10">
    <property type="match status" value="1"/>
</dbReference>
<organism evidence="18 19">
    <name type="scientific">Alkalihalobacterium chitinilyticum</name>
    <dbReference type="NCBI Taxonomy" id="2980103"/>
    <lineage>
        <taxon>Bacteria</taxon>
        <taxon>Bacillati</taxon>
        <taxon>Bacillota</taxon>
        <taxon>Bacilli</taxon>
        <taxon>Bacillales</taxon>
        <taxon>Bacillaceae</taxon>
        <taxon>Alkalihalobacterium</taxon>
    </lineage>
</organism>
<keyword evidence="14" id="KW-0175">Coiled coil</keyword>
<evidence type="ECO:0000256" key="9">
    <source>
        <dbReference type="ARBA" id="ARBA00022777"/>
    </source>
</evidence>
<evidence type="ECO:0000313" key="18">
    <source>
        <dbReference type="EMBL" id="MDE5413297.1"/>
    </source>
</evidence>
<keyword evidence="10" id="KW-0067">ATP-binding</keyword>
<keyword evidence="12" id="KW-0902">Two-component regulatory system</keyword>
<reference evidence="18" key="1">
    <citation type="submission" date="2024-05" db="EMBL/GenBank/DDBJ databases">
        <title>Alkalihalobacillus sp. strain MEB203 novel alkaliphilic bacterium from Lonar Lake, India.</title>
        <authorList>
            <person name="Joshi A."/>
            <person name="Thite S."/>
            <person name="Mengade P."/>
        </authorList>
    </citation>
    <scope>NUCLEOTIDE SEQUENCE</scope>
    <source>
        <strain evidence="18">MEB 203</strain>
    </source>
</reference>
<evidence type="ECO:0000256" key="7">
    <source>
        <dbReference type="ARBA" id="ARBA00022692"/>
    </source>
</evidence>
<dbReference type="SMART" id="SM00387">
    <property type="entry name" value="HATPase_c"/>
    <property type="match status" value="1"/>
</dbReference>
<dbReference type="InterPro" id="IPR003661">
    <property type="entry name" value="HisK_dim/P_dom"/>
</dbReference>
<dbReference type="InterPro" id="IPR036097">
    <property type="entry name" value="HisK_dim/P_sf"/>
</dbReference>
<dbReference type="InterPro" id="IPR005467">
    <property type="entry name" value="His_kinase_dom"/>
</dbReference>
<evidence type="ECO:0000256" key="14">
    <source>
        <dbReference type="SAM" id="Coils"/>
    </source>
</evidence>
<dbReference type="InterPro" id="IPR004358">
    <property type="entry name" value="Sig_transdc_His_kin-like_C"/>
</dbReference>
<proteinExistence type="predicted"/>
<dbReference type="Gene3D" id="1.10.287.130">
    <property type="match status" value="1"/>
</dbReference>
<sequence length="491" mass="56557">MARKWTIQRKFLLGFLLIFSISLLLLNAYISNMLNKNSENIIKAEMENTQQYSREYIKQLLLLKNLTGDVFAHSGNSLVQELSENLRSNVTLYDIEGNFLYEAIDEQEYVIVNTKPSKRLEESSDHDLQLALNNKSAYTINQIDNEWVVNFSYPLYINGEHYGIIRLTKDYTALFASNQKVLTSLTYFTLVLFTVIFLFSYILSRKITKPLSKVTEAFSDVARGQYDTKLKITTGDEIEELNDRFHEMKEQIKEQIAVITEEKEKVEKLEKTRREFFNNVTHELKTPLTTISGYSQIISEEDFNDPIFLKKAAERIRKESDRLHQMVVDVIELSKQTNYVVEKVDVSHLIKQLCEDMQLNATKYGMTIVYDTEPSLFIKGIENRLLEVIMNVLDNAIKYGENHSTIQIASYRQADHVIINVSNVSNNVNPAILVNAFEPFYRGSQLSKAERGSTGLGLYICKQIVHEHGGTISIEEKHSVITLTISLPLWQ</sequence>
<dbReference type="PROSITE" id="PS50109">
    <property type="entry name" value="HIS_KIN"/>
    <property type="match status" value="1"/>
</dbReference>
<comment type="subcellular location">
    <subcellularLocation>
        <location evidence="2">Cell membrane</location>
        <topology evidence="2">Multi-pass membrane protein</topology>
    </subcellularLocation>
</comment>
<evidence type="ECO:0000256" key="1">
    <source>
        <dbReference type="ARBA" id="ARBA00000085"/>
    </source>
</evidence>
<keyword evidence="11 15" id="KW-1133">Transmembrane helix</keyword>
<dbReference type="RefSeq" id="WP_275117916.1">
    <property type="nucleotide sequence ID" value="NZ_JAOTPO010000004.1"/>
</dbReference>
<dbReference type="EC" id="2.7.13.3" evidence="3"/>
<protein>
    <recommendedName>
        <fullName evidence="3">histidine kinase</fullName>
        <ecNumber evidence="3">2.7.13.3</ecNumber>
    </recommendedName>
</protein>
<keyword evidence="9 18" id="KW-0418">Kinase</keyword>
<dbReference type="SUPFAM" id="SSF55874">
    <property type="entry name" value="ATPase domain of HSP90 chaperone/DNA topoisomerase II/histidine kinase"/>
    <property type="match status" value="1"/>
</dbReference>
<evidence type="ECO:0000256" key="13">
    <source>
        <dbReference type="ARBA" id="ARBA00023136"/>
    </source>
</evidence>
<keyword evidence="8" id="KW-0547">Nucleotide-binding</keyword>
<keyword evidence="13 15" id="KW-0472">Membrane</keyword>
<keyword evidence="4" id="KW-1003">Cell membrane</keyword>
<dbReference type="Pfam" id="PF02518">
    <property type="entry name" value="HATPase_c"/>
    <property type="match status" value="1"/>
</dbReference>
<keyword evidence="6" id="KW-0808">Transferase</keyword>
<dbReference type="CDD" id="cd06225">
    <property type="entry name" value="HAMP"/>
    <property type="match status" value="1"/>
</dbReference>
<dbReference type="PRINTS" id="PR00344">
    <property type="entry name" value="BCTRLSENSOR"/>
</dbReference>
<evidence type="ECO:0000256" key="15">
    <source>
        <dbReference type="SAM" id="Phobius"/>
    </source>
</evidence>
<evidence type="ECO:0000256" key="2">
    <source>
        <dbReference type="ARBA" id="ARBA00004651"/>
    </source>
</evidence>
<dbReference type="InterPro" id="IPR003594">
    <property type="entry name" value="HATPase_dom"/>
</dbReference>
<evidence type="ECO:0000256" key="8">
    <source>
        <dbReference type="ARBA" id="ARBA00022741"/>
    </source>
</evidence>
<evidence type="ECO:0000256" key="3">
    <source>
        <dbReference type="ARBA" id="ARBA00012438"/>
    </source>
</evidence>
<feature type="domain" description="Histidine kinase" evidence="16">
    <location>
        <begin position="279"/>
        <end position="491"/>
    </location>
</feature>
<evidence type="ECO:0000256" key="5">
    <source>
        <dbReference type="ARBA" id="ARBA00022553"/>
    </source>
</evidence>
<name>A0ABT5VD96_9BACI</name>
<feature type="transmembrane region" description="Helical" evidence="15">
    <location>
        <begin position="185"/>
        <end position="203"/>
    </location>
</feature>
<comment type="catalytic activity">
    <reaction evidence="1">
        <text>ATP + protein L-histidine = ADP + protein N-phospho-L-histidine.</text>
        <dbReference type="EC" id="2.7.13.3"/>
    </reaction>
</comment>